<evidence type="ECO:0000256" key="1">
    <source>
        <dbReference type="ARBA" id="ARBA00022801"/>
    </source>
</evidence>
<dbReference type="InterPro" id="IPR011059">
    <property type="entry name" value="Metal-dep_hydrolase_composite"/>
</dbReference>
<dbReference type="Gene3D" id="3.20.20.140">
    <property type="entry name" value="Metal-dependent hydrolases"/>
    <property type="match status" value="2"/>
</dbReference>
<comment type="caution">
    <text evidence="4">The sequence shown here is derived from an EMBL/GenBank/DDBJ whole genome shotgun (WGS) entry which is preliminary data.</text>
</comment>
<dbReference type="InterPro" id="IPR032466">
    <property type="entry name" value="Metal_Hydrolase"/>
</dbReference>
<dbReference type="SUPFAM" id="SSF51556">
    <property type="entry name" value="Metallo-dependent hydrolases"/>
    <property type="match status" value="2"/>
</dbReference>
<dbReference type="OrthoDB" id="194468at2759"/>
<evidence type="ECO:0000259" key="2">
    <source>
        <dbReference type="Pfam" id="PF01979"/>
    </source>
</evidence>
<dbReference type="InterPro" id="IPR006680">
    <property type="entry name" value="Amidohydro-rel"/>
</dbReference>
<dbReference type="Proteomes" id="UP000663891">
    <property type="component" value="Unassembled WGS sequence"/>
</dbReference>
<feature type="domain" description="Amidohydrolase-related" evidence="2">
    <location>
        <begin position="330"/>
        <end position="541"/>
    </location>
</feature>
<dbReference type="SUPFAM" id="SSF51338">
    <property type="entry name" value="Composite domain of metallo-dependent hydrolases"/>
    <property type="match status" value="1"/>
</dbReference>
<dbReference type="EMBL" id="CAJOAY010003511">
    <property type="protein sequence ID" value="CAF4026176.1"/>
    <property type="molecule type" value="Genomic_DNA"/>
</dbReference>
<name>A0A819QLQ8_9BILA</name>
<organism evidence="4 5">
    <name type="scientific">Adineta steineri</name>
    <dbReference type="NCBI Taxonomy" id="433720"/>
    <lineage>
        <taxon>Eukaryota</taxon>
        <taxon>Metazoa</taxon>
        <taxon>Spiralia</taxon>
        <taxon>Gnathifera</taxon>
        <taxon>Rotifera</taxon>
        <taxon>Eurotatoria</taxon>
        <taxon>Bdelloidea</taxon>
        <taxon>Adinetida</taxon>
        <taxon>Adinetidae</taxon>
        <taxon>Adineta</taxon>
    </lineage>
</organism>
<reference evidence="4" key="1">
    <citation type="submission" date="2021-02" db="EMBL/GenBank/DDBJ databases">
        <authorList>
            <person name="Nowell W R."/>
        </authorList>
    </citation>
    <scope>NUCLEOTIDE SEQUENCE</scope>
</reference>
<accession>A0A819QLQ8</accession>
<dbReference type="GO" id="GO:0016810">
    <property type="term" value="F:hydrolase activity, acting on carbon-nitrogen (but not peptide) bonds"/>
    <property type="evidence" value="ECO:0007669"/>
    <property type="project" value="InterPro"/>
</dbReference>
<evidence type="ECO:0000313" key="4">
    <source>
        <dbReference type="EMBL" id="CAF4026176.1"/>
    </source>
</evidence>
<dbReference type="CDD" id="cd01298">
    <property type="entry name" value="ATZ_TRZ_like"/>
    <property type="match status" value="1"/>
</dbReference>
<dbReference type="AlphaFoldDB" id="A0A819QLQ8"/>
<proteinExistence type="predicted"/>
<evidence type="ECO:0000313" key="5">
    <source>
        <dbReference type="Proteomes" id="UP000663881"/>
    </source>
</evidence>
<dbReference type="PANTHER" id="PTHR43794">
    <property type="entry name" value="AMINOHYDROLASE SSNA-RELATED"/>
    <property type="match status" value="1"/>
</dbReference>
<evidence type="ECO:0000313" key="3">
    <source>
        <dbReference type="EMBL" id="CAF1105705.1"/>
    </source>
</evidence>
<dbReference type="InterPro" id="IPR050287">
    <property type="entry name" value="MTA/SAH_deaminase"/>
</dbReference>
<protein>
    <recommendedName>
        <fullName evidence="2">Amidohydrolase-related domain-containing protein</fullName>
    </recommendedName>
</protein>
<feature type="domain" description="Amidohydrolase-related" evidence="2">
    <location>
        <begin position="73"/>
        <end position="217"/>
    </location>
</feature>
<sequence length="580" mass="64909">MTNQLQSFDKDVHLSSRLIIQNASVLTLDEKNNYYVNATVIIENGRFKQILPHENDFKSTKNDQVIDATGKLLMPSLVDLHFHTAVAKGWNDHLPLWEYLDECWYPSIRALDKEAAYWAAMASYMEAIKNGTGTVNDMYRQLDGLADAADEIGIRAVLSNDVALEEHNLDTLEDNVASFRNHNGRANGRIQVWFGIEWLPLANLELLKRTRQLANELGQLSSSILAINYNFVITLNQVEKHWLKFSPKKSLDSMKNSAFLLKNLPPEYMKIITVLFNKCACKGDVFEASKHAKVICISKDGIYPEENRLRPISLLPNLGKWFERCVHEQIQDWCKEKGTGIHIHLNESTSEVDSTMKQFKKRPTEVAYEAGILGPDCVAAHCVHLSDAEIELLASTGTHVSHNPGSNAKLGNGIARLPEMIKAGINVGLGHDAAECSNFIDMFTVMKFASLIHRAVRQTTEVGKPDDILRMATVNGQKALGHGHELGAIVEGFKADCILIELKNTEFTPLIENDITHLTSHLVFAASGSCVDTNIIDGRIVMQNRKMLTVNEEKVVNEANKAFARIKDKMKVVARDKNKN</sequence>
<dbReference type="Pfam" id="PF01979">
    <property type="entry name" value="Amidohydro_1"/>
    <property type="match status" value="2"/>
</dbReference>
<keyword evidence="1" id="KW-0378">Hydrolase</keyword>
<dbReference type="PANTHER" id="PTHR43794:SF11">
    <property type="entry name" value="AMIDOHYDROLASE-RELATED DOMAIN-CONTAINING PROTEIN"/>
    <property type="match status" value="1"/>
</dbReference>
<dbReference type="EMBL" id="CAJNON010000210">
    <property type="protein sequence ID" value="CAF1105705.1"/>
    <property type="molecule type" value="Genomic_DNA"/>
</dbReference>
<gene>
    <name evidence="4" type="ORF">OKA104_LOCUS31277</name>
    <name evidence="3" type="ORF">VCS650_LOCUS20351</name>
</gene>
<dbReference type="Gene3D" id="2.30.40.10">
    <property type="entry name" value="Urease, subunit C, domain 1"/>
    <property type="match status" value="1"/>
</dbReference>
<dbReference type="Proteomes" id="UP000663881">
    <property type="component" value="Unassembled WGS sequence"/>
</dbReference>